<keyword evidence="3 10" id="KW-0479">Metal-binding</keyword>
<dbReference type="InterPro" id="IPR003582">
    <property type="entry name" value="ShKT_dom"/>
</dbReference>
<dbReference type="InterPro" id="IPR034035">
    <property type="entry name" value="Astacin-like_dom"/>
</dbReference>
<keyword evidence="4 10" id="KW-0378">Hydrolase</keyword>
<dbReference type="Gene3D" id="3.40.390.10">
    <property type="entry name" value="Collagenase (Catalytic Domain)"/>
    <property type="match status" value="1"/>
</dbReference>
<feature type="domain" description="Peptidase M12A" evidence="14">
    <location>
        <begin position="74"/>
        <end position="272"/>
    </location>
</feature>
<dbReference type="InterPro" id="IPR001506">
    <property type="entry name" value="Peptidase_M12A"/>
</dbReference>
<keyword evidence="2 10" id="KW-0645">Protease</keyword>
<feature type="domain" description="ShKT" evidence="13">
    <location>
        <begin position="291"/>
        <end position="327"/>
    </location>
</feature>
<evidence type="ECO:0000259" key="14">
    <source>
        <dbReference type="PROSITE" id="PS51864"/>
    </source>
</evidence>
<dbReference type="InterPro" id="IPR006026">
    <property type="entry name" value="Peptidase_Metallo"/>
</dbReference>
<evidence type="ECO:0000313" key="16">
    <source>
        <dbReference type="WBParaSite" id="Gr19_v10_g6581.t1"/>
    </source>
</evidence>
<keyword evidence="11" id="KW-0732">Signal</keyword>
<dbReference type="CDD" id="cd04280">
    <property type="entry name" value="ZnMc_astacin_like"/>
    <property type="match status" value="1"/>
</dbReference>
<evidence type="ECO:0000256" key="8">
    <source>
        <dbReference type="ARBA" id="ARBA00023157"/>
    </source>
</evidence>
<dbReference type="Gene3D" id="1.10.10.1940">
    <property type="match status" value="1"/>
</dbReference>
<keyword evidence="7" id="KW-0865">Zymogen</keyword>
<dbReference type="Proteomes" id="UP000887572">
    <property type="component" value="Unplaced"/>
</dbReference>
<dbReference type="WBParaSite" id="Gr19_v10_g6581.t1">
    <property type="protein sequence ID" value="Gr19_v10_g6581.t1"/>
    <property type="gene ID" value="Gr19_v10_g6581"/>
</dbReference>
<dbReference type="Pfam" id="PF01549">
    <property type="entry name" value="ShK"/>
    <property type="match status" value="1"/>
</dbReference>
<dbReference type="EC" id="3.4.24.-" evidence="11"/>
<evidence type="ECO:0000256" key="10">
    <source>
        <dbReference type="PROSITE-ProRule" id="PRU01211"/>
    </source>
</evidence>
<feature type="binding site" evidence="10">
    <location>
        <position position="175"/>
    </location>
    <ligand>
        <name>Zn(2+)</name>
        <dbReference type="ChEBI" id="CHEBI:29105"/>
        <note>catalytic</note>
    </ligand>
</feature>
<evidence type="ECO:0000256" key="5">
    <source>
        <dbReference type="ARBA" id="ARBA00022833"/>
    </source>
</evidence>
<evidence type="ECO:0000256" key="9">
    <source>
        <dbReference type="PROSITE-ProRule" id="PRU01005"/>
    </source>
</evidence>
<keyword evidence="15" id="KW-1185">Reference proteome</keyword>
<feature type="region of interest" description="Disordered" evidence="12">
    <location>
        <begin position="370"/>
        <end position="473"/>
    </location>
</feature>
<keyword evidence="8" id="KW-1015">Disulfide bond</keyword>
<comment type="caution">
    <text evidence="9">Lacks conserved residue(s) required for the propagation of feature annotation.</text>
</comment>
<feature type="binding site" evidence="10">
    <location>
        <position position="165"/>
    </location>
    <ligand>
        <name>Zn(2+)</name>
        <dbReference type="ChEBI" id="CHEBI:29105"/>
        <note>catalytic</note>
    </ligand>
</feature>
<dbReference type="PANTHER" id="PTHR10127:SF852">
    <property type="entry name" value="ZINC METALLOPROTEINASE NAS-12"/>
    <property type="match status" value="1"/>
</dbReference>
<feature type="active site" evidence="10">
    <location>
        <position position="166"/>
    </location>
</feature>
<evidence type="ECO:0000313" key="15">
    <source>
        <dbReference type="Proteomes" id="UP000887572"/>
    </source>
</evidence>
<proteinExistence type="predicted"/>
<dbReference type="PANTHER" id="PTHR10127">
    <property type="entry name" value="DISCOIDIN, CUB, EGF, LAMININ , AND ZINC METALLOPROTEASE DOMAIN CONTAINING"/>
    <property type="match status" value="1"/>
</dbReference>
<reference evidence="16" key="1">
    <citation type="submission" date="2022-11" db="UniProtKB">
        <authorList>
            <consortium name="WormBaseParasite"/>
        </authorList>
    </citation>
    <scope>IDENTIFICATION</scope>
</reference>
<evidence type="ECO:0000256" key="6">
    <source>
        <dbReference type="ARBA" id="ARBA00023049"/>
    </source>
</evidence>
<dbReference type="GO" id="GO:0004222">
    <property type="term" value="F:metalloendopeptidase activity"/>
    <property type="evidence" value="ECO:0007669"/>
    <property type="project" value="UniProtKB-UniRule"/>
</dbReference>
<dbReference type="SMART" id="SM00235">
    <property type="entry name" value="ZnMc"/>
    <property type="match status" value="1"/>
</dbReference>
<evidence type="ECO:0000256" key="3">
    <source>
        <dbReference type="ARBA" id="ARBA00022723"/>
    </source>
</evidence>
<feature type="binding site" evidence="10">
    <location>
        <position position="169"/>
    </location>
    <ligand>
        <name>Zn(2+)</name>
        <dbReference type="ChEBI" id="CHEBI:29105"/>
        <note>catalytic</note>
    </ligand>
</feature>
<comment type="cofactor">
    <cofactor evidence="10 11">
        <name>Zn(2+)</name>
        <dbReference type="ChEBI" id="CHEBI:29105"/>
    </cofactor>
    <text evidence="10 11">Binds 1 zinc ion per subunit.</text>
</comment>
<evidence type="ECO:0000256" key="11">
    <source>
        <dbReference type="RuleBase" id="RU361183"/>
    </source>
</evidence>
<dbReference type="PRINTS" id="PR00480">
    <property type="entry name" value="ASTACIN"/>
</dbReference>
<evidence type="ECO:0000256" key="4">
    <source>
        <dbReference type="ARBA" id="ARBA00022801"/>
    </source>
</evidence>
<dbReference type="GO" id="GO:0006508">
    <property type="term" value="P:proteolysis"/>
    <property type="evidence" value="ECO:0007669"/>
    <property type="project" value="UniProtKB-KW"/>
</dbReference>
<evidence type="ECO:0000256" key="7">
    <source>
        <dbReference type="ARBA" id="ARBA00023145"/>
    </source>
</evidence>
<keyword evidence="6 10" id="KW-0482">Metalloprotease</keyword>
<evidence type="ECO:0000259" key="13">
    <source>
        <dbReference type="PROSITE" id="PS51670"/>
    </source>
</evidence>
<name>A0A914I4P3_GLORO</name>
<evidence type="ECO:0000256" key="1">
    <source>
        <dbReference type="ARBA" id="ARBA00002657"/>
    </source>
</evidence>
<dbReference type="PROSITE" id="PS51670">
    <property type="entry name" value="SHKT"/>
    <property type="match status" value="1"/>
</dbReference>
<dbReference type="AlphaFoldDB" id="A0A914I4P3"/>
<feature type="signal peptide" evidence="11">
    <location>
        <begin position="1"/>
        <end position="26"/>
    </location>
</feature>
<comment type="function">
    <text evidence="1">Metalloprotease.</text>
</comment>
<dbReference type="GO" id="GO:0008270">
    <property type="term" value="F:zinc ion binding"/>
    <property type="evidence" value="ECO:0007669"/>
    <property type="project" value="UniProtKB-UniRule"/>
</dbReference>
<dbReference type="SMART" id="SM00254">
    <property type="entry name" value="ShKT"/>
    <property type="match status" value="1"/>
</dbReference>
<keyword evidence="5 10" id="KW-0862">Zinc</keyword>
<dbReference type="SUPFAM" id="SSF55486">
    <property type="entry name" value="Metalloproteases ('zincins'), catalytic domain"/>
    <property type="match status" value="1"/>
</dbReference>
<sequence length="473" mass="54098">MRPYFGSKHWLMLALQNLRWLICCRAISDASPLSPYKYNEKFGAQRLVYGDILLSPRQIKLSRLLKSKQMAKHIALKSKQNNRWTNNEIPFLFSAKFNERQKRAIREALAVLEDSSCFRFIPRSKQRDFLFFDMREGCFSFVGKVGGRQLLSLAAGCLHDYIIWHEVMHALGLEHEHQRPDRDRFIRIHWENVEADKHLNFEKIPQTDVDLYHNYDYHSLMHYDSTAFGKTDTGTGEPMMTMEPLRDGVQLTDNFELTGFDVEKLQILSNCNPSSKLITDPSMDERTVTECADRSANCHTLKENGFCWEIRYVRLIRIQCQHTCGFCEGHGGPNKQEHAKIVGQNELDKIEPGQGGHDNSVAKIVGQDEDYYNAGNSDGHDEEEEDNVSEQKNGQGELGKAKKSGQTGHSKSLAANKKNKKKLLLETSEEAGDEALGSRKLLKRVDEHYTKWTFPKRRPDDQSANGGGGEDEI</sequence>
<evidence type="ECO:0000256" key="2">
    <source>
        <dbReference type="ARBA" id="ARBA00022670"/>
    </source>
</evidence>
<organism evidence="15 16">
    <name type="scientific">Globodera rostochiensis</name>
    <name type="common">Golden nematode worm</name>
    <name type="synonym">Heterodera rostochiensis</name>
    <dbReference type="NCBI Taxonomy" id="31243"/>
    <lineage>
        <taxon>Eukaryota</taxon>
        <taxon>Metazoa</taxon>
        <taxon>Ecdysozoa</taxon>
        <taxon>Nematoda</taxon>
        <taxon>Chromadorea</taxon>
        <taxon>Rhabditida</taxon>
        <taxon>Tylenchina</taxon>
        <taxon>Tylenchomorpha</taxon>
        <taxon>Tylenchoidea</taxon>
        <taxon>Heteroderidae</taxon>
        <taxon>Heteroderinae</taxon>
        <taxon>Globodera</taxon>
    </lineage>
</organism>
<dbReference type="PROSITE" id="PS51864">
    <property type="entry name" value="ASTACIN"/>
    <property type="match status" value="1"/>
</dbReference>
<evidence type="ECO:0000256" key="12">
    <source>
        <dbReference type="SAM" id="MobiDB-lite"/>
    </source>
</evidence>
<feature type="chain" id="PRO_5038164250" description="Metalloendopeptidase" evidence="11">
    <location>
        <begin position="27"/>
        <end position="473"/>
    </location>
</feature>
<dbReference type="Pfam" id="PF01400">
    <property type="entry name" value="Astacin"/>
    <property type="match status" value="1"/>
</dbReference>
<dbReference type="InterPro" id="IPR024079">
    <property type="entry name" value="MetalloPept_cat_dom_sf"/>
</dbReference>
<accession>A0A914I4P3</accession>
<protein>
    <recommendedName>
        <fullName evidence="11">Metalloendopeptidase</fullName>
        <ecNumber evidence="11">3.4.24.-</ecNumber>
    </recommendedName>
</protein>